<evidence type="ECO:0000259" key="7">
    <source>
        <dbReference type="Pfam" id="PF01316"/>
    </source>
</evidence>
<dbReference type="PANTHER" id="PTHR34471">
    <property type="entry name" value="ARGININE REPRESSOR"/>
    <property type="match status" value="1"/>
</dbReference>
<dbReference type="Pfam" id="PF01316">
    <property type="entry name" value="Arg_repressor"/>
    <property type="match status" value="1"/>
</dbReference>
<keyword evidence="4" id="KW-0805">Transcription regulation</keyword>
<accession>A0A644VQQ2</accession>
<evidence type="ECO:0000256" key="5">
    <source>
        <dbReference type="ARBA" id="ARBA00023125"/>
    </source>
</evidence>
<dbReference type="Gene3D" id="1.10.10.10">
    <property type="entry name" value="Winged helix-like DNA-binding domain superfamily/Winged helix DNA-binding domain"/>
    <property type="match status" value="1"/>
</dbReference>
<evidence type="ECO:0000256" key="4">
    <source>
        <dbReference type="ARBA" id="ARBA00023015"/>
    </source>
</evidence>
<dbReference type="EMBL" id="VSSQ01000397">
    <property type="protein sequence ID" value="MPL93607.1"/>
    <property type="molecule type" value="Genomic_DNA"/>
</dbReference>
<proteinExistence type="inferred from homology"/>
<evidence type="ECO:0000256" key="6">
    <source>
        <dbReference type="ARBA" id="ARBA00023163"/>
    </source>
</evidence>
<dbReference type="PANTHER" id="PTHR34471:SF1">
    <property type="entry name" value="ARGININE REPRESSOR"/>
    <property type="match status" value="1"/>
</dbReference>
<comment type="subcellular location">
    <subcellularLocation>
        <location evidence="1">Cytoplasm</location>
    </subcellularLocation>
</comment>
<dbReference type="PRINTS" id="PR01467">
    <property type="entry name" value="ARGREPRESSOR"/>
</dbReference>
<sequence>MKVINLKLKRHNKILEIINEKDIETQEELAEELKMAGFDVTQATVSRDIKILKLIKMQGASGNYRYVASSKESKDINDKLSSILSNAAISVENVDKFVVVKTLTGSAMAVAEAIDTLFDTEVAGTIAGDNTIFILVRSLDKAEELVDKVRKMIL</sequence>
<dbReference type="GO" id="GO:0003700">
    <property type="term" value="F:DNA-binding transcription factor activity"/>
    <property type="evidence" value="ECO:0007669"/>
    <property type="project" value="InterPro"/>
</dbReference>
<protein>
    <submittedName>
        <fullName evidence="9">Arginine repressor</fullName>
    </submittedName>
</protein>
<dbReference type="NCBIfam" id="NF001680">
    <property type="entry name" value="PRK00441.1"/>
    <property type="match status" value="1"/>
</dbReference>
<comment type="caution">
    <text evidence="9">The sequence shown here is derived from an EMBL/GenBank/DDBJ whole genome shotgun (WGS) entry which is preliminary data.</text>
</comment>
<evidence type="ECO:0000313" key="9">
    <source>
        <dbReference type="EMBL" id="MPL93607.1"/>
    </source>
</evidence>
<keyword evidence="3" id="KW-0963">Cytoplasm</keyword>
<evidence type="ECO:0000259" key="8">
    <source>
        <dbReference type="Pfam" id="PF02863"/>
    </source>
</evidence>
<dbReference type="Gene3D" id="3.30.1360.40">
    <property type="match status" value="1"/>
</dbReference>
<keyword evidence="6" id="KW-0804">Transcription</keyword>
<name>A0A644VQQ2_9ZZZZ</name>
<dbReference type="InterPro" id="IPR001669">
    <property type="entry name" value="Arg_repress"/>
</dbReference>
<gene>
    <name evidence="9" type="primary">argR_6</name>
    <name evidence="9" type="ORF">SDC9_39741</name>
</gene>
<dbReference type="Pfam" id="PF02863">
    <property type="entry name" value="Arg_repressor_C"/>
    <property type="match status" value="1"/>
</dbReference>
<dbReference type="InterPro" id="IPR020899">
    <property type="entry name" value="Arg_repress_C"/>
</dbReference>
<keyword evidence="5" id="KW-0238">DNA-binding</keyword>
<evidence type="ECO:0000256" key="3">
    <source>
        <dbReference type="ARBA" id="ARBA00022490"/>
    </source>
</evidence>
<evidence type="ECO:0000256" key="1">
    <source>
        <dbReference type="ARBA" id="ARBA00004496"/>
    </source>
</evidence>
<reference evidence="9" key="1">
    <citation type="submission" date="2019-08" db="EMBL/GenBank/DDBJ databases">
        <authorList>
            <person name="Kucharzyk K."/>
            <person name="Murdoch R.W."/>
            <person name="Higgins S."/>
            <person name="Loffler F."/>
        </authorList>
    </citation>
    <scope>NUCLEOTIDE SEQUENCE</scope>
</reference>
<dbReference type="InterPro" id="IPR036390">
    <property type="entry name" value="WH_DNA-bd_sf"/>
</dbReference>
<dbReference type="GO" id="GO:0006525">
    <property type="term" value="P:arginine metabolic process"/>
    <property type="evidence" value="ECO:0007669"/>
    <property type="project" value="InterPro"/>
</dbReference>
<dbReference type="InterPro" id="IPR036388">
    <property type="entry name" value="WH-like_DNA-bd_sf"/>
</dbReference>
<evidence type="ECO:0000256" key="2">
    <source>
        <dbReference type="ARBA" id="ARBA00008316"/>
    </source>
</evidence>
<dbReference type="GO" id="GO:0034618">
    <property type="term" value="F:arginine binding"/>
    <property type="evidence" value="ECO:0007669"/>
    <property type="project" value="InterPro"/>
</dbReference>
<dbReference type="InterPro" id="IPR036251">
    <property type="entry name" value="Arg_repress_C_sf"/>
</dbReference>
<feature type="domain" description="Arginine repressor C-terminal" evidence="8">
    <location>
        <begin position="84"/>
        <end position="150"/>
    </location>
</feature>
<dbReference type="SUPFAM" id="SSF46785">
    <property type="entry name" value="Winged helix' DNA-binding domain"/>
    <property type="match status" value="1"/>
</dbReference>
<dbReference type="SUPFAM" id="SSF55252">
    <property type="entry name" value="C-terminal domain of arginine repressor"/>
    <property type="match status" value="1"/>
</dbReference>
<dbReference type="InterPro" id="IPR020900">
    <property type="entry name" value="Arg_repress_DNA-bd"/>
</dbReference>
<dbReference type="GO" id="GO:0051259">
    <property type="term" value="P:protein complex oligomerization"/>
    <property type="evidence" value="ECO:0007669"/>
    <property type="project" value="InterPro"/>
</dbReference>
<dbReference type="AlphaFoldDB" id="A0A644VQQ2"/>
<dbReference type="NCBIfam" id="TIGR01529">
    <property type="entry name" value="argR_whole"/>
    <property type="match status" value="1"/>
</dbReference>
<comment type="similarity">
    <text evidence="2">Belongs to the ArgR family.</text>
</comment>
<organism evidence="9">
    <name type="scientific">bioreactor metagenome</name>
    <dbReference type="NCBI Taxonomy" id="1076179"/>
    <lineage>
        <taxon>unclassified sequences</taxon>
        <taxon>metagenomes</taxon>
        <taxon>ecological metagenomes</taxon>
    </lineage>
</organism>
<dbReference type="HAMAP" id="MF_00173">
    <property type="entry name" value="Arg_repressor"/>
    <property type="match status" value="1"/>
</dbReference>
<dbReference type="GO" id="GO:0005737">
    <property type="term" value="C:cytoplasm"/>
    <property type="evidence" value="ECO:0007669"/>
    <property type="project" value="UniProtKB-SubCell"/>
</dbReference>
<dbReference type="GO" id="GO:0003677">
    <property type="term" value="F:DNA binding"/>
    <property type="evidence" value="ECO:0007669"/>
    <property type="project" value="UniProtKB-KW"/>
</dbReference>
<feature type="domain" description="Arginine repressor DNA-binding" evidence="7">
    <location>
        <begin position="7"/>
        <end position="71"/>
    </location>
</feature>